<dbReference type="GO" id="GO:0099634">
    <property type="term" value="C:postsynaptic specialization membrane"/>
    <property type="evidence" value="ECO:0007669"/>
    <property type="project" value="GOC"/>
</dbReference>
<dbReference type="CDD" id="cd00887">
    <property type="entry name" value="MoeA"/>
    <property type="match status" value="1"/>
</dbReference>
<dbReference type="GO" id="GO:0072579">
    <property type="term" value="P:glycine receptor clustering"/>
    <property type="evidence" value="ECO:0007669"/>
    <property type="project" value="TreeGrafter"/>
</dbReference>
<dbReference type="Pfam" id="PF00994">
    <property type="entry name" value="MoCF_biosynth"/>
    <property type="match status" value="2"/>
</dbReference>
<evidence type="ECO:0000256" key="2">
    <source>
        <dbReference type="ARBA" id="ARBA00004245"/>
    </source>
</evidence>
<evidence type="ECO:0000256" key="13">
    <source>
        <dbReference type="ARBA" id="ARBA00022679"/>
    </source>
</evidence>
<comment type="catalytic activity">
    <reaction evidence="28">
        <text>molybdopterin + ATP + H(+) = adenylyl-molybdopterin + diphosphate</text>
        <dbReference type="Rhea" id="RHEA:31331"/>
        <dbReference type="ChEBI" id="CHEBI:15378"/>
        <dbReference type="ChEBI" id="CHEBI:30616"/>
        <dbReference type="ChEBI" id="CHEBI:33019"/>
        <dbReference type="ChEBI" id="CHEBI:58698"/>
        <dbReference type="ChEBI" id="CHEBI:62727"/>
        <dbReference type="EC" id="2.7.7.75"/>
    </reaction>
    <physiologicalReaction direction="left-to-right" evidence="28">
        <dbReference type="Rhea" id="RHEA:31332"/>
    </physiologicalReaction>
</comment>
<dbReference type="InterPro" id="IPR038987">
    <property type="entry name" value="MoeA-like"/>
</dbReference>
<evidence type="ECO:0000256" key="27">
    <source>
        <dbReference type="ARBA" id="ARBA00050229"/>
    </source>
</evidence>
<dbReference type="FunFam" id="3.40.980.10:FF:000002">
    <property type="entry name" value="Molybdopterin molybdenumtransferase"/>
    <property type="match status" value="1"/>
</dbReference>
<dbReference type="Gene3D" id="3.90.105.10">
    <property type="entry name" value="Molybdopterin biosynthesis moea protein, domain 2"/>
    <property type="match status" value="1"/>
</dbReference>
<evidence type="ECO:0000256" key="15">
    <source>
        <dbReference type="ARBA" id="ARBA00022741"/>
    </source>
</evidence>
<dbReference type="Gene3D" id="3.40.980.10">
    <property type="entry name" value="MoaB/Mog-like domain"/>
    <property type="match status" value="2"/>
</dbReference>
<dbReference type="InterPro" id="IPR036688">
    <property type="entry name" value="MoeA_C_domain_IV_sf"/>
</dbReference>
<dbReference type="CDD" id="cd00886">
    <property type="entry name" value="MogA_MoaB"/>
    <property type="match status" value="1"/>
</dbReference>
<evidence type="ECO:0000256" key="14">
    <source>
        <dbReference type="ARBA" id="ARBA00022723"/>
    </source>
</evidence>
<evidence type="ECO:0000256" key="9">
    <source>
        <dbReference type="ARBA" id="ARBA00013269"/>
    </source>
</evidence>
<comment type="cofactor">
    <cofactor evidence="1 33">
        <name>Mg(2+)</name>
        <dbReference type="ChEBI" id="CHEBI:18420"/>
    </cofactor>
</comment>
<dbReference type="UniPathway" id="UPA00344"/>
<evidence type="ECO:0000313" key="36">
    <source>
        <dbReference type="Ensembl" id="ENSSMAP00000051419.1"/>
    </source>
</evidence>
<dbReference type="FunFam" id="2.170.190.11:FF:000001">
    <property type="entry name" value="Molybdopterin molybdenumtransferase"/>
    <property type="match status" value="1"/>
</dbReference>
<keyword evidence="18" id="KW-0770">Synapse</keyword>
<dbReference type="GO" id="GO:0030425">
    <property type="term" value="C:dendrite"/>
    <property type="evidence" value="ECO:0007669"/>
    <property type="project" value="UniProtKB-SubCell"/>
</dbReference>
<dbReference type="FunFam" id="2.40.340.10:FF:000001">
    <property type="entry name" value="Molybdopterin molybdenumtransferase"/>
    <property type="match status" value="1"/>
</dbReference>
<evidence type="ECO:0000256" key="31">
    <source>
        <dbReference type="ARBA" id="ARBA00060421"/>
    </source>
</evidence>
<feature type="compositionally biased region" description="Basic residues" evidence="34">
    <location>
        <begin position="225"/>
        <end position="236"/>
    </location>
</feature>
<dbReference type="InterPro" id="IPR005111">
    <property type="entry name" value="MoeA_C_domain_IV"/>
</dbReference>
<comment type="similarity">
    <text evidence="7">In the C-terminal section; belongs to the MoeA family.</text>
</comment>
<dbReference type="InterPro" id="IPR036425">
    <property type="entry name" value="MoaB/Mog-like_dom_sf"/>
</dbReference>
<keyword evidence="16" id="KW-0067">ATP-binding</keyword>
<feature type="compositionally biased region" description="Polar residues" evidence="34">
    <location>
        <begin position="312"/>
        <end position="326"/>
    </location>
</feature>
<evidence type="ECO:0000256" key="34">
    <source>
        <dbReference type="SAM" id="MobiDB-lite"/>
    </source>
</evidence>
<dbReference type="Pfam" id="PF03453">
    <property type="entry name" value="MoeA_N"/>
    <property type="match status" value="1"/>
</dbReference>
<keyword evidence="21" id="KW-0206">Cytoskeleton</keyword>
<dbReference type="PROSITE" id="PS01079">
    <property type="entry name" value="MOCF_BIOSYNTHESIS_2"/>
    <property type="match status" value="1"/>
</dbReference>
<evidence type="ECO:0000256" key="30">
    <source>
        <dbReference type="ARBA" id="ARBA00059974"/>
    </source>
</evidence>
<evidence type="ECO:0000256" key="3">
    <source>
        <dbReference type="ARBA" id="ARBA00004279"/>
    </source>
</evidence>
<evidence type="ECO:0000259" key="35">
    <source>
        <dbReference type="SMART" id="SM00852"/>
    </source>
</evidence>
<keyword evidence="24" id="KW-0966">Cell projection</keyword>
<comment type="pathway">
    <text evidence="5 33">Cofactor biosynthesis; molybdopterin biosynthesis.</text>
</comment>
<dbReference type="Gene3D" id="2.40.340.10">
    <property type="entry name" value="MoeA, C-terminal, domain IV"/>
    <property type="match status" value="1"/>
</dbReference>
<dbReference type="InterPro" id="IPR001453">
    <property type="entry name" value="MoaB/Mog_dom"/>
</dbReference>
<dbReference type="PROSITE" id="PS01078">
    <property type="entry name" value="MOCF_BIOSYNTHESIS_1"/>
    <property type="match status" value="1"/>
</dbReference>
<feature type="region of interest" description="Disordered" evidence="34">
    <location>
        <begin position="203"/>
        <end position="240"/>
    </location>
</feature>
<evidence type="ECO:0000256" key="6">
    <source>
        <dbReference type="ARBA" id="ARBA00007589"/>
    </source>
</evidence>
<dbReference type="PANTHER" id="PTHR10192">
    <property type="entry name" value="MOLYBDOPTERIN BIOSYNTHESIS PROTEIN"/>
    <property type="match status" value="1"/>
</dbReference>
<comment type="catalytic activity">
    <reaction evidence="27">
        <text>adenylyl-molybdopterin + molybdate = Mo-molybdopterin + AMP + H(+)</text>
        <dbReference type="Rhea" id="RHEA:35047"/>
        <dbReference type="ChEBI" id="CHEBI:15378"/>
        <dbReference type="ChEBI" id="CHEBI:36264"/>
        <dbReference type="ChEBI" id="CHEBI:62727"/>
        <dbReference type="ChEBI" id="CHEBI:71302"/>
        <dbReference type="ChEBI" id="CHEBI:456215"/>
        <dbReference type="EC" id="2.10.1.1"/>
    </reaction>
    <physiologicalReaction direction="left-to-right" evidence="27">
        <dbReference type="Rhea" id="RHEA:35048"/>
    </physiologicalReaction>
</comment>
<dbReference type="GeneTree" id="ENSGT00390000016577"/>
<evidence type="ECO:0000256" key="29">
    <source>
        <dbReference type="ARBA" id="ARBA00055539"/>
    </source>
</evidence>
<dbReference type="GO" id="GO:0005829">
    <property type="term" value="C:cytosol"/>
    <property type="evidence" value="ECO:0007669"/>
    <property type="project" value="UniProtKB-SubCell"/>
</dbReference>
<evidence type="ECO:0000256" key="20">
    <source>
        <dbReference type="ARBA" id="ARBA00023150"/>
    </source>
</evidence>
<reference evidence="36" key="2">
    <citation type="submission" date="2025-08" db="UniProtKB">
        <authorList>
            <consortium name="Ensembl"/>
        </authorList>
    </citation>
    <scope>IDENTIFICATION</scope>
</reference>
<evidence type="ECO:0000256" key="25">
    <source>
        <dbReference type="ARBA" id="ARBA00023288"/>
    </source>
</evidence>
<evidence type="ECO:0000256" key="10">
    <source>
        <dbReference type="ARBA" id="ARBA00022475"/>
    </source>
</evidence>
<comment type="similarity">
    <text evidence="33">Belongs to the MoeA family.</text>
</comment>
<dbReference type="SUPFAM" id="SSF63867">
    <property type="entry name" value="MoeA C-terminal domain-like"/>
    <property type="match status" value="1"/>
</dbReference>
<feature type="domain" description="MoaB/Mog" evidence="35">
    <location>
        <begin position="18"/>
        <end position="165"/>
    </location>
</feature>
<feature type="compositionally biased region" description="Low complexity" evidence="34">
    <location>
        <begin position="301"/>
        <end position="311"/>
    </location>
</feature>
<dbReference type="GO" id="GO:0061599">
    <property type="term" value="F:molybdopterin molybdotransferase activity"/>
    <property type="evidence" value="ECO:0007669"/>
    <property type="project" value="UniProtKB-UniRule"/>
</dbReference>
<keyword evidence="17 33" id="KW-0460">Magnesium</keyword>
<evidence type="ECO:0000256" key="17">
    <source>
        <dbReference type="ARBA" id="ARBA00022842"/>
    </source>
</evidence>
<dbReference type="GO" id="GO:0005524">
    <property type="term" value="F:ATP binding"/>
    <property type="evidence" value="ECO:0007669"/>
    <property type="project" value="UniProtKB-UniRule"/>
</dbReference>
<comment type="function">
    <text evidence="29">Also has a catalytic activity and catalyzes two steps in the biosynthesis of the molybdenum cofactor. In the first step, molybdopterin is adenylated. Subsequently, molybdate is inserted into adenylated molybdopterin and AMP is released.</text>
</comment>
<evidence type="ECO:0000313" key="37">
    <source>
        <dbReference type="Proteomes" id="UP000694558"/>
    </source>
</evidence>
<dbReference type="PANTHER" id="PTHR10192:SF29">
    <property type="entry name" value="GEPHYRIN ISOFORM X1"/>
    <property type="match status" value="1"/>
</dbReference>
<reference evidence="36" key="1">
    <citation type="submission" date="2023-05" db="EMBL/GenBank/DDBJ databases">
        <title>High-quality long-read genome of Scophthalmus maximus.</title>
        <authorList>
            <person name="Lien S."/>
            <person name="Martinez P."/>
        </authorList>
    </citation>
    <scope>NUCLEOTIDE SEQUENCE [LARGE SCALE GENOMIC DNA]</scope>
</reference>
<evidence type="ECO:0000256" key="19">
    <source>
        <dbReference type="ARBA" id="ARBA00023136"/>
    </source>
</evidence>
<comment type="similarity">
    <text evidence="6">In the N-terminal section; belongs to the MoaB/Mog family.</text>
</comment>
<dbReference type="SUPFAM" id="SSF63882">
    <property type="entry name" value="MoeA N-terminal region -like"/>
    <property type="match status" value="1"/>
</dbReference>
<dbReference type="Proteomes" id="UP000694558">
    <property type="component" value="Chromosome 17"/>
</dbReference>
<protein>
    <recommendedName>
        <fullName evidence="32">Gephyrin</fullName>
        <ecNumber evidence="9">2.10.1.1</ecNumber>
        <ecNumber evidence="8">2.7.7.75</ecNumber>
    </recommendedName>
</protein>
<evidence type="ECO:0000256" key="32">
    <source>
        <dbReference type="ARBA" id="ARBA00073890"/>
    </source>
</evidence>
<evidence type="ECO:0000256" key="26">
    <source>
        <dbReference type="ARBA" id="ARBA00034105"/>
    </source>
</evidence>
<evidence type="ECO:0000256" key="5">
    <source>
        <dbReference type="ARBA" id="ARBA00005046"/>
    </source>
</evidence>
<dbReference type="Gene3D" id="2.170.190.11">
    <property type="entry name" value="Molybdopterin biosynthesis moea protein, domain 3"/>
    <property type="match status" value="1"/>
</dbReference>
<evidence type="ECO:0000256" key="23">
    <source>
        <dbReference type="ARBA" id="ARBA00023268"/>
    </source>
</evidence>
<gene>
    <name evidence="36" type="primary">LOC118285643</name>
</gene>
<evidence type="ECO:0000256" key="22">
    <source>
        <dbReference type="ARBA" id="ARBA00023257"/>
    </source>
</evidence>
<evidence type="ECO:0000256" key="12">
    <source>
        <dbReference type="ARBA" id="ARBA00022505"/>
    </source>
</evidence>
<name>A0A8D3CVW1_SCOMX</name>
<comment type="function">
    <text evidence="33">Catalyzes two steps in the biosynthesis of the molybdenum cofactor. In the first step, molybdopterin is adenylated. Subsequently, molybdate is inserted into adenylated molybdopterin and AMP is released.</text>
</comment>
<dbReference type="InterPro" id="IPR036135">
    <property type="entry name" value="MoeA_linker/N_sf"/>
</dbReference>
<dbReference type="InterPro" id="IPR005110">
    <property type="entry name" value="MoeA_linker/N"/>
</dbReference>
<dbReference type="GO" id="GO:0014069">
    <property type="term" value="C:postsynaptic density"/>
    <property type="evidence" value="ECO:0007669"/>
    <property type="project" value="UniProtKB-SubCell"/>
</dbReference>
<evidence type="ECO:0000256" key="7">
    <source>
        <dbReference type="ARBA" id="ARBA00008339"/>
    </source>
</evidence>
<evidence type="ECO:0000256" key="18">
    <source>
        <dbReference type="ARBA" id="ARBA00023018"/>
    </source>
</evidence>
<organism evidence="36 37">
    <name type="scientific">Scophthalmus maximus</name>
    <name type="common">Turbot</name>
    <name type="synonym">Psetta maxima</name>
    <dbReference type="NCBI Taxonomy" id="52904"/>
    <lineage>
        <taxon>Eukaryota</taxon>
        <taxon>Metazoa</taxon>
        <taxon>Chordata</taxon>
        <taxon>Craniata</taxon>
        <taxon>Vertebrata</taxon>
        <taxon>Euteleostomi</taxon>
        <taxon>Actinopterygii</taxon>
        <taxon>Neopterygii</taxon>
        <taxon>Teleostei</taxon>
        <taxon>Neoteleostei</taxon>
        <taxon>Acanthomorphata</taxon>
        <taxon>Carangaria</taxon>
        <taxon>Pleuronectiformes</taxon>
        <taxon>Pleuronectoidei</taxon>
        <taxon>Scophthalmidae</taxon>
        <taxon>Scophthalmus</taxon>
    </lineage>
</organism>
<keyword evidence="14 33" id="KW-0479">Metal-binding</keyword>
<keyword evidence="22" id="KW-0628">Postsynaptic cell membrane</keyword>
<evidence type="ECO:0000256" key="33">
    <source>
        <dbReference type="RuleBase" id="RU365090"/>
    </source>
</evidence>
<dbReference type="SMART" id="SM00852">
    <property type="entry name" value="MoCF_biosynth"/>
    <property type="match status" value="2"/>
</dbReference>
<dbReference type="SUPFAM" id="SSF53218">
    <property type="entry name" value="Molybdenum cofactor biosynthesis proteins"/>
    <property type="match status" value="2"/>
</dbReference>
<keyword evidence="19" id="KW-0472">Membrane</keyword>
<dbReference type="EC" id="2.10.1.1" evidence="9"/>
<comment type="function">
    <text evidence="30">Microtubule-associated protein involved in membrane protein-cytoskeleton interactions. It is thought to anchor the inhibitory glycine receptor (GLYR) to subsynaptic microtubules. Acts as a major instructive molecule at inhibitory synapses, where it also clusters GABA type A receptors.</text>
</comment>
<evidence type="ECO:0000256" key="16">
    <source>
        <dbReference type="ARBA" id="ARBA00022840"/>
    </source>
</evidence>
<evidence type="ECO:0000256" key="21">
    <source>
        <dbReference type="ARBA" id="ARBA00023212"/>
    </source>
</evidence>
<evidence type="ECO:0000256" key="28">
    <source>
        <dbReference type="ARBA" id="ARBA00051501"/>
    </source>
</evidence>
<dbReference type="FunFam" id="3.90.105.10:FF:000004">
    <property type="entry name" value="Molybdopterin molybdenumtransferase"/>
    <property type="match status" value="1"/>
</dbReference>
<dbReference type="Pfam" id="PF03454">
    <property type="entry name" value="MoeA_C"/>
    <property type="match status" value="1"/>
</dbReference>
<keyword evidence="12 33" id="KW-0500">Molybdenum</keyword>
<keyword evidence="11" id="KW-0963">Cytoplasm</keyword>
<dbReference type="InterPro" id="IPR008284">
    <property type="entry name" value="MoCF_biosynth_CS"/>
</dbReference>
<evidence type="ECO:0000256" key="8">
    <source>
        <dbReference type="ARBA" id="ARBA00012509"/>
    </source>
</evidence>
<dbReference type="NCBIfam" id="TIGR00177">
    <property type="entry name" value="molyb_syn"/>
    <property type="match status" value="2"/>
</dbReference>
<keyword evidence="23" id="KW-0511">Multifunctional enzyme</keyword>
<dbReference type="EC" id="2.7.7.75" evidence="8"/>
<evidence type="ECO:0000256" key="11">
    <source>
        <dbReference type="ARBA" id="ARBA00022490"/>
    </source>
</evidence>
<dbReference type="AlphaFoldDB" id="A0A8D3CVW1"/>
<evidence type="ECO:0000256" key="4">
    <source>
        <dbReference type="ARBA" id="ARBA00004514"/>
    </source>
</evidence>
<dbReference type="GO" id="GO:0097112">
    <property type="term" value="P:gamma-aminobutyric acid receptor clustering"/>
    <property type="evidence" value="ECO:0007669"/>
    <property type="project" value="TreeGrafter"/>
</dbReference>
<dbReference type="GO" id="GO:0006777">
    <property type="term" value="P:Mo-molybdopterin cofactor biosynthetic process"/>
    <property type="evidence" value="ECO:0007669"/>
    <property type="project" value="UniProtKB-UniRule"/>
</dbReference>
<sequence>MAADGMVLTNHDHQTRVGILTVSDSCFKNLAEDRSGVNLKDLVHDPSLLGGVIAAYKIVPDEIDEIKETLLEWCDEEELNLILTTGGTGFAPRDVTPEATREVIEREAPGMALAMLMGSLNVTPLGMLSRPVCGIRGKTLIINLPGSKKGSQECFQFILPALPHAIDLLREATVRIKSTHAALEQLPSPSSLLANTHTNAHSNMHTMERGTQCEEEEDEEEDHSRGHHVHNHHHPQHGSSHITAADIAAKTSHAVVMAKGSPYLPGTTPAPPTHYTCSCTHDQQIPDSITSRGVQVLPRDSASLSSTPSESPRATQATSRLSTASCPTPKVHTNFHTCTHRNGNENILRASHSAVDISKVARRHRMSPFPLTSMDKAFITVLEMTPILGIEVINYRAADGPGDRFIMGESQAGQQPTHTVMPGQVMRVTTGAPIPCGADAVVQVEDTELLRESEDVNTPLRMLSCPARAGHQYNMIVCVCTHRPIGHDIRRGECVLSKGTHMGPSEIGLLATVGVTEVSVHKFPVVAVMSTGNELLNPEDDLHPGKIRDSNRSTLLATIQEHGYPTINLGIVGDNPDDLLSALHEGISRADVIITSGGVSMGEKDYLKQVLNIDLHAQIHFGRVFMKPGLPTTFATVDIDGARKLIFALPGNPVSAVVTCNLFVIPALRKMQGILDPRPTIIKARLSCDVKLDPRPEYHRCILTWHHQEPLPWAQSTGNQVSSRLMSMRSANGLLMLPPKTEQYVELHKGEVVDVMVIGRL</sequence>
<dbReference type="FunFam" id="3.40.980.10:FF:000001">
    <property type="entry name" value="Molybdopterin molybdenumtransferase"/>
    <property type="match status" value="1"/>
</dbReference>
<dbReference type="GO" id="GO:0098970">
    <property type="term" value="P:postsynaptic neurotransmitter receptor diffusion trapping"/>
    <property type="evidence" value="ECO:0007669"/>
    <property type="project" value="TreeGrafter"/>
</dbReference>
<accession>A0A8D3CVW1</accession>
<dbReference type="GO" id="GO:0007529">
    <property type="term" value="P:establishment of synaptic specificity at neuromuscular junction"/>
    <property type="evidence" value="ECO:0007669"/>
    <property type="project" value="TreeGrafter"/>
</dbReference>
<dbReference type="GO" id="GO:0046872">
    <property type="term" value="F:metal ion binding"/>
    <property type="evidence" value="ECO:0007669"/>
    <property type="project" value="UniProtKB-UniRule"/>
</dbReference>
<dbReference type="GO" id="GO:0061598">
    <property type="term" value="F:molybdopterin adenylyltransferase activity"/>
    <property type="evidence" value="ECO:0007669"/>
    <property type="project" value="UniProtKB-UniRule"/>
</dbReference>
<feature type="region of interest" description="Disordered" evidence="34">
    <location>
        <begin position="298"/>
        <end position="329"/>
    </location>
</feature>
<keyword evidence="15" id="KW-0547">Nucleotide-binding</keyword>
<proteinExistence type="inferred from homology"/>
<keyword evidence="20 33" id="KW-0501">Molybdenum cofactor biosynthesis</keyword>
<dbReference type="GO" id="GO:0005856">
    <property type="term" value="C:cytoskeleton"/>
    <property type="evidence" value="ECO:0007669"/>
    <property type="project" value="UniProtKB-SubCell"/>
</dbReference>
<keyword evidence="13 33" id="KW-0808">Transferase</keyword>
<keyword evidence="25" id="KW-0449">Lipoprotein</keyword>
<dbReference type="Ensembl" id="ENSSMAT00000058344.1">
    <property type="protein sequence ID" value="ENSSMAP00000051419.1"/>
    <property type="gene ID" value="ENSSMAG00000015654.2"/>
</dbReference>
<evidence type="ECO:0000256" key="24">
    <source>
        <dbReference type="ARBA" id="ARBA00023273"/>
    </source>
</evidence>
<keyword evidence="10" id="KW-1003">Cell membrane</keyword>
<feature type="domain" description="MoaB/Mog" evidence="35">
    <location>
        <begin position="527"/>
        <end position="670"/>
    </location>
</feature>
<comment type="subcellular location">
    <subcellularLocation>
        <location evidence="3">Cell projection</location>
        <location evidence="3">Dendrite</location>
    </subcellularLocation>
    <subcellularLocation>
        <location evidence="2">Cytoplasm</location>
        <location evidence="2">Cytoskeleton</location>
    </subcellularLocation>
    <subcellularLocation>
        <location evidence="4">Cytoplasm</location>
        <location evidence="4">Cytosol</location>
    </subcellularLocation>
    <subcellularLocation>
        <location evidence="31">Postsynaptic cell membrane</location>
        <topology evidence="31">Lipid-anchor</topology>
        <orientation evidence="31">Cytoplasmic side</orientation>
    </subcellularLocation>
    <subcellularLocation>
        <location evidence="26">Postsynaptic density</location>
    </subcellularLocation>
</comment>
<evidence type="ECO:0000256" key="1">
    <source>
        <dbReference type="ARBA" id="ARBA00001946"/>
    </source>
</evidence>